<dbReference type="GO" id="GO:0005789">
    <property type="term" value="C:endoplasmic reticulum membrane"/>
    <property type="evidence" value="ECO:0007669"/>
    <property type="project" value="TreeGrafter"/>
</dbReference>
<dbReference type="GO" id="GO:0032366">
    <property type="term" value="P:intracellular sterol transport"/>
    <property type="evidence" value="ECO:0007669"/>
    <property type="project" value="TreeGrafter"/>
</dbReference>
<feature type="compositionally biased region" description="Polar residues" evidence="6">
    <location>
        <begin position="42"/>
        <end position="56"/>
    </location>
</feature>
<dbReference type="InterPro" id="IPR004182">
    <property type="entry name" value="GRAM"/>
</dbReference>
<evidence type="ECO:0000259" key="8">
    <source>
        <dbReference type="PROSITE" id="PS51778"/>
    </source>
</evidence>
<feature type="compositionally biased region" description="Low complexity" evidence="6">
    <location>
        <begin position="63"/>
        <end position="77"/>
    </location>
</feature>
<feature type="compositionally biased region" description="Polar residues" evidence="6">
    <location>
        <begin position="135"/>
        <end position="144"/>
    </location>
</feature>
<dbReference type="Pfam" id="PF02893">
    <property type="entry name" value="GRAM"/>
    <property type="match status" value="1"/>
</dbReference>
<keyword evidence="5 7" id="KW-0472">Membrane</keyword>
<name>A0A4Y9YDN8_9APHY</name>
<dbReference type="PROSITE" id="PS51778">
    <property type="entry name" value="VAST"/>
    <property type="match status" value="1"/>
</dbReference>
<dbReference type="CDD" id="cd13220">
    <property type="entry name" value="PH-GRAM_GRAMDC"/>
    <property type="match status" value="1"/>
</dbReference>
<dbReference type="GO" id="GO:0140268">
    <property type="term" value="C:endoplasmic reticulum-plasma membrane contact site"/>
    <property type="evidence" value="ECO:0007669"/>
    <property type="project" value="TreeGrafter"/>
</dbReference>
<dbReference type="PANTHER" id="PTHR23319">
    <property type="entry name" value="GRAM DOMAIN CONTAINING 1B, ISOFORM E"/>
    <property type="match status" value="1"/>
</dbReference>
<evidence type="ECO:0000313" key="9">
    <source>
        <dbReference type="EMBL" id="TFY58999.1"/>
    </source>
</evidence>
<dbReference type="AlphaFoldDB" id="A0A4Y9YDN8"/>
<evidence type="ECO:0000256" key="6">
    <source>
        <dbReference type="SAM" id="MobiDB-lite"/>
    </source>
</evidence>
<dbReference type="GO" id="GO:0120015">
    <property type="term" value="F:sterol transfer activity"/>
    <property type="evidence" value="ECO:0007669"/>
    <property type="project" value="TreeGrafter"/>
</dbReference>
<feature type="compositionally biased region" description="Basic and acidic residues" evidence="6">
    <location>
        <begin position="203"/>
        <end position="218"/>
    </location>
</feature>
<evidence type="ECO:0000256" key="3">
    <source>
        <dbReference type="ARBA" id="ARBA00022692"/>
    </source>
</evidence>
<feature type="domain" description="VASt" evidence="8">
    <location>
        <begin position="654"/>
        <end position="825"/>
    </location>
</feature>
<evidence type="ECO:0000256" key="5">
    <source>
        <dbReference type="ARBA" id="ARBA00023136"/>
    </source>
</evidence>
<evidence type="ECO:0000256" key="2">
    <source>
        <dbReference type="ARBA" id="ARBA00006582"/>
    </source>
</evidence>
<feature type="transmembrane region" description="Helical" evidence="7">
    <location>
        <begin position="914"/>
        <end position="933"/>
    </location>
</feature>
<dbReference type="EMBL" id="SEKV01000326">
    <property type="protein sequence ID" value="TFY58999.1"/>
    <property type="molecule type" value="Genomic_DNA"/>
</dbReference>
<feature type="region of interest" description="Disordered" evidence="6">
    <location>
        <begin position="333"/>
        <end position="374"/>
    </location>
</feature>
<evidence type="ECO:0000256" key="4">
    <source>
        <dbReference type="ARBA" id="ARBA00022989"/>
    </source>
</evidence>
<feature type="compositionally biased region" description="Polar residues" evidence="6">
    <location>
        <begin position="277"/>
        <end position="305"/>
    </location>
</feature>
<dbReference type="InterPro" id="IPR011993">
    <property type="entry name" value="PH-like_dom_sf"/>
</dbReference>
<keyword evidence="4 7" id="KW-1133">Transmembrane helix</keyword>
<dbReference type="InterPro" id="IPR031968">
    <property type="entry name" value="VASt"/>
</dbReference>
<comment type="caution">
    <text evidence="9">The sequence shown here is derived from an EMBL/GenBank/DDBJ whole genome shotgun (WGS) entry which is preliminary data.</text>
</comment>
<feature type="region of interest" description="Disordered" evidence="6">
    <location>
        <begin position="395"/>
        <end position="474"/>
    </location>
</feature>
<dbReference type="InterPro" id="IPR051482">
    <property type="entry name" value="Cholesterol_transport"/>
</dbReference>
<dbReference type="GO" id="GO:0005739">
    <property type="term" value="C:mitochondrion"/>
    <property type="evidence" value="ECO:0007669"/>
    <property type="project" value="TreeGrafter"/>
</dbReference>
<reference evidence="9 10" key="1">
    <citation type="submission" date="2019-01" db="EMBL/GenBank/DDBJ databases">
        <title>Genome sequencing of the rare red list fungi Fomitopsis rosea.</title>
        <authorList>
            <person name="Buettner E."/>
            <person name="Kellner H."/>
        </authorList>
    </citation>
    <scope>NUCLEOTIDE SEQUENCE [LARGE SCALE GENOMIC DNA]</scope>
    <source>
        <strain evidence="9 10">DSM 105464</strain>
    </source>
</reference>
<accession>A0A4Y9YDN8</accession>
<protein>
    <recommendedName>
        <fullName evidence="8">VASt domain-containing protein</fullName>
    </recommendedName>
</protein>
<comment type="similarity">
    <text evidence="2">Belongs to the YSP2 family.</text>
</comment>
<feature type="compositionally biased region" description="Low complexity" evidence="6">
    <location>
        <begin position="17"/>
        <end position="34"/>
    </location>
</feature>
<dbReference type="GO" id="GO:0005886">
    <property type="term" value="C:plasma membrane"/>
    <property type="evidence" value="ECO:0007669"/>
    <property type="project" value="TreeGrafter"/>
</dbReference>
<evidence type="ECO:0000256" key="7">
    <source>
        <dbReference type="SAM" id="Phobius"/>
    </source>
</evidence>
<feature type="compositionally biased region" description="Low complexity" evidence="6">
    <location>
        <begin position="402"/>
        <end position="417"/>
    </location>
</feature>
<dbReference type="Gene3D" id="2.30.29.30">
    <property type="entry name" value="Pleckstrin-homology domain (PH domain)/Phosphotyrosine-binding domain (PTB)"/>
    <property type="match status" value="1"/>
</dbReference>
<feature type="compositionally biased region" description="Basic residues" evidence="6">
    <location>
        <begin position="340"/>
        <end position="351"/>
    </location>
</feature>
<gene>
    <name evidence="9" type="ORF">EVJ58_g6057</name>
</gene>
<dbReference type="STRING" id="34475.A0A4Y9YDN8"/>
<dbReference type="PANTHER" id="PTHR23319:SF4">
    <property type="entry name" value="GRAM DOMAIN CONTAINING 1B, ISOFORM E"/>
    <property type="match status" value="1"/>
</dbReference>
<evidence type="ECO:0000256" key="1">
    <source>
        <dbReference type="ARBA" id="ARBA00004167"/>
    </source>
</evidence>
<evidence type="ECO:0000313" key="10">
    <source>
        <dbReference type="Proteomes" id="UP000298390"/>
    </source>
</evidence>
<feature type="compositionally biased region" description="Polar residues" evidence="6">
    <location>
        <begin position="103"/>
        <end position="121"/>
    </location>
</feature>
<keyword evidence="3 7" id="KW-0812">Transmembrane</keyword>
<comment type="subcellular location">
    <subcellularLocation>
        <location evidence="1">Membrane</location>
        <topology evidence="1">Single-pass membrane protein</topology>
    </subcellularLocation>
</comment>
<dbReference type="GO" id="GO:0032934">
    <property type="term" value="F:sterol binding"/>
    <property type="evidence" value="ECO:0007669"/>
    <property type="project" value="TreeGrafter"/>
</dbReference>
<proteinExistence type="inferred from homology"/>
<feature type="region of interest" description="Disordered" evidence="6">
    <location>
        <begin position="605"/>
        <end position="638"/>
    </location>
</feature>
<dbReference type="Pfam" id="PF16016">
    <property type="entry name" value="VASt"/>
    <property type="match status" value="1"/>
</dbReference>
<dbReference type="GO" id="GO:0032541">
    <property type="term" value="C:cortical endoplasmic reticulum"/>
    <property type="evidence" value="ECO:0007669"/>
    <property type="project" value="TreeGrafter"/>
</dbReference>
<feature type="compositionally biased region" description="Low complexity" evidence="6">
    <location>
        <begin position="153"/>
        <end position="163"/>
    </location>
</feature>
<feature type="compositionally biased region" description="Polar residues" evidence="6">
    <location>
        <begin position="189"/>
        <end position="200"/>
    </location>
</feature>
<sequence length="1019" mass="110774">MAPNFLSKFVNRSPSNSISTRSPADSRSSSPASAHKVPPSITIDSAISNRLDSTNARPRRHTTVGSSSPSLTGSTESFPNVTVVPPSPRSVNYGSDLNDGDSTRSPRTLSDGQDGASNGNGSAKRVPSISDLGSPLSTSTNASVTAVDDSGLATPTPATTRTTFSDAQMSERSLAHSRSAGNLRKSPSRESPTGQNSRAQTLIDERSPEKEKGRDRSRSRSPRLSLSKKASKAKLRNPESPRSRKNSTKGGKHDRAASVPSLPVTNIHTPPPLPPSVTVTDDGTLTTSPVSSEFPSGPPNTSVSGRYNAVPPLPPISVNLLVPDNSDAASMYSVDSATGGKKRKVWSRKARSGSGNSQTSPTSSALSLSPKRKGTANGIAGAIAASGLAMGMGMTPVPPMDLSQLPPTPGTTSTLSSRGHRPRRSSDMSRGGPRSRQASLNYPASEFSDRDSYQSGEDDLLGGGSGLEDMDDDLDLDADDIPVTGFAVASNKRNQDFHELFPSVPEGDYLIEDYGCALQREILIQGRLYVSENHICFHANIFGWITDLCIPMYDVIALDKRMTAFVIPNAILVTTTQQKYTFTSFLSRDTTHDVIYNVWRLARPGESSARPSPRGSLDIPDGASEVGAGSPQPSSMAGLKPKVTMCECGRKGEHYSELAMESILPGTPEKIYNLMFTSGFIKDFMIHDQKLIDLQISDWIPVAEGSQLLYRQMSYTKPLNGSIGPKSTKCELRDEIVNFDFDDYVTMLTTTRTPDVPSGGVFSVKTKTCLTWASAVSTKIVVTTQVEWTGRSFIKSIIERSAIEGQKQYHSDLESNMRKYIHEHQSEFIPEGLDVAAVESAEVAPVTESPRPSLDHPSLSELERRKSREYERNRRGLQWAYDTIEGAFKVGKQSAEGAIELIKDAWDQSSSTTILYFVIVFLLVSNVWTLFMVGKREEVGRRKELRRTEEREQWVQGVVTTLWDELLTTKSVAGGGPGGWLPQLRAPGDWREEVMEMRSALDSIEQRVSQIRQSLDALD</sequence>
<feature type="compositionally biased region" description="Low complexity" evidence="6">
    <location>
        <begin position="357"/>
        <end position="374"/>
    </location>
</feature>
<dbReference type="Proteomes" id="UP000298390">
    <property type="component" value="Unassembled WGS sequence"/>
</dbReference>
<dbReference type="SMART" id="SM00568">
    <property type="entry name" value="GRAM"/>
    <property type="match status" value="1"/>
</dbReference>
<feature type="region of interest" description="Disordered" evidence="6">
    <location>
        <begin position="845"/>
        <end position="867"/>
    </location>
</feature>
<feature type="region of interest" description="Disordered" evidence="6">
    <location>
        <begin position="1"/>
        <end position="308"/>
    </location>
</feature>
<organism evidence="9 10">
    <name type="scientific">Rhodofomes roseus</name>
    <dbReference type="NCBI Taxonomy" id="34475"/>
    <lineage>
        <taxon>Eukaryota</taxon>
        <taxon>Fungi</taxon>
        <taxon>Dikarya</taxon>
        <taxon>Basidiomycota</taxon>
        <taxon>Agaricomycotina</taxon>
        <taxon>Agaricomycetes</taxon>
        <taxon>Polyporales</taxon>
        <taxon>Rhodofomes</taxon>
    </lineage>
</organism>